<evidence type="ECO:0000313" key="4">
    <source>
        <dbReference type="RefSeq" id="XP_033461873.1"/>
    </source>
</evidence>
<dbReference type="RefSeq" id="XP_033461873.1">
    <property type="nucleotide sequence ID" value="XM_033604135.1"/>
</dbReference>
<keyword evidence="3" id="KW-1185">Reference proteome</keyword>
<dbReference type="OrthoDB" id="3515453at2759"/>
<organism evidence="4">
    <name type="scientific">Dissoconium aciculare CBS 342.82</name>
    <dbReference type="NCBI Taxonomy" id="1314786"/>
    <lineage>
        <taxon>Eukaryota</taxon>
        <taxon>Fungi</taxon>
        <taxon>Dikarya</taxon>
        <taxon>Ascomycota</taxon>
        <taxon>Pezizomycotina</taxon>
        <taxon>Dothideomycetes</taxon>
        <taxon>Dothideomycetidae</taxon>
        <taxon>Mycosphaerellales</taxon>
        <taxon>Dissoconiaceae</taxon>
        <taxon>Dissoconium</taxon>
    </lineage>
</organism>
<dbReference type="AlphaFoldDB" id="A0A6J3MDB8"/>
<reference evidence="4" key="3">
    <citation type="submission" date="2025-08" db="UniProtKB">
        <authorList>
            <consortium name="RefSeq"/>
        </authorList>
    </citation>
    <scope>IDENTIFICATION</scope>
    <source>
        <strain evidence="4">CBS 342.82</strain>
    </source>
</reference>
<dbReference type="InterPro" id="IPR057229">
    <property type="entry name" value="DUF7907"/>
</dbReference>
<dbReference type="GeneID" id="54361935"/>
<evidence type="ECO:0000313" key="3">
    <source>
        <dbReference type="Proteomes" id="UP000504637"/>
    </source>
</evidence>
<reference evidence="4" key="2">
    <citation type="submission" date="2020-04" db="EMBL/GenBank/DDBJ databases">
        <authorList>
            <consortium name="NCBI Genome Project"/>
        </authorList>
    </citation>
    <scope>NUCLEOTIDE SEQUENCE</scope>
    <source>
        <strain evidence="4">CBS 342.82</strain>
    </source>
</reference>
<evidence type="ECO:0000256" key="1">
    <source>
        <dbReference type="SAM" id="SignalP"/>
    </source>
</evidence>
<dbReference type="Proteomes" id="UP000504637">
    <property type="component" value="Unplaced"/>
</dbReference>
<proteinExistence type="predicted"/>
<keyword evidence="1" id="KW-0732">Signal</keyword>
<feature type="signal peptide" evidence="1">
    <location>
        <begin position="1"/>
        <end position="16"/>
    </location>
</feature>
<feature type="chain" id="PRO_5026942157" description="DUF7907 domain-containing protein" evidence="1">
    <location>
        <begin position="17"/>
        <end position="205"/>
    </location>
</feature>
<sequence length="205" mass="22303">MKFSTVLALMATGVSAQFYNITSAPFQLVVKTKGYATNPYAGAVLTACHAGAAIEALCIFDQANKTVANYNTFRFNTSIYSSQQDNTYGEQGAITWILPSAGGEGYSNPLKFVYNTASNVALPLIEPVNDPTLVSFNPQDGRLSVQSYIDDSVSPIAVGQKAYYRWAICKINYSGYQYVALNWIQGSGKAQNPSCVEVDIVRKFI</sequence>
<reference evidence="4" key="1">
    <citation type="submission" date="2020-01" db="EMBL/GenBank/DDBJ databases">
        <authorList>
            <consortium name="DOE Joint Genome Institute"/>
            <person name="Haridas S."/>
            <person name="Albert R."/>
            <person name="Binder M."/>
            <person name="Bloem J."/>
            <person name="Labutti K."/>
            <person name="Salamov A."/>
            <person name="Andreopoulos B."/>
            <person name="Baker S.E."/>
            <person name="Barry K."/>
            <person name="Bills G."/>
            <person name="Bluhm B.H."/>
            <person name="Cannon C."/>
            <person name="Castanera R."/>
            <person name="Culley D.E."/>
            <person name="Daum C."/>
            <person name="Ezra D."/>
            <person name="Gonzalez J.B."/>
            <person name="Henrissat B."/>
            <person name="Kuo A."/>
            <person name="Liang C."/>
            <person name="Lipzen A."/>
            <person name="Lutzoni F."/>
            <person name="Magnuson J."/>
            <person name="Mondo S."/>
            <person name="Nolan M."/>
            <person name="Ohm R."/>
            <person name="Pangilinan J."/>
            <person name="Park H.-J."/>
            <person name="Ramirez L."/>
            <person name="Alfaro M."/>
            <person name="Sun H."/>
            <person name="Tritt A."/>
            <person name="Yoshinaga Y."/>
            <person name="Zwiers L.-H."/>
            <person name="Turgeon B.G."/>
            <person name="Goodwin S.B."/>
            <person name="Spatafora J.W."/>
            <person name="Crous P.W."/>
            <person name="Grigoriev I.V."/>
        </authorList>
    </citation>
    <scope>NUCLEOTIDE SEQUENCE</scope>
    <source>
        <strain evidence="4">CBS 342.82</strain>
    </source>
</reference>
<accession>A0A6J3MDB8</accession>
<protein>
    <recommendedName>
        <fullName evidence="2">DUF7907 domain-containing protein</fullName>
    </recommendedName>
</protein>
<dbReference type="Pfam" id="PF25484">
    <property type="entry name" value="DUF7907"/>
    <property type="match status" value="1"/>
</dbReference>
<gene>
    <name evidence="4" type="ORF">K489DRAFT_377362</name>
</gene>
<name>A0A6J3MDB8_9PEZI</name>
<feature type="domain" description="DUF7907" evidence="2">
    <location>
        <begin position="23"/>
        <end position="203"/>
    </location>
</feature>
<evidence type="ECO:0000259" key="2">
    <source>
        <dbReference type="Pfam" id="PF25484"/>
    </source>
</evidence>